<dbReference type="GO" id="GO:0016740">
    <property type="term" value="F:transferase activity"/>
    <property type="evidence" value="ECO:0007669"/>
    <property type="project" value="TreeGrafter"/>
</dbReference>
<name>A0A8J4LYW9_9CHLO</name>
<dbReference type="Gene3D" id="3.40.50.11420">
    <property type="match status" value="1"/>
</dbReference>
<feature type="domain" description="Radical SAM core" evidence="6">
    <location>
        <begin position="148"/>
        <end position="410"/>
    </location>
</feature>
<keyword evidence="2" id="KW-0479">Metal-binding</keyword>
<dbReference type="SUPFAM" id="SSF52540">
    <property type="entry name" value="P-loop containing nucleoside triphosphate hydrolases"/>
    <property type="match status" value="1"/>
</dbReference>
<sequence length="1185" mass="126651">MAGVGELPRQAVSAKVLPTSKFSVKSSQKYKLTQPARRELPRRGTVRISAHSVTADVPPDQLPPAHARAAVAAAKRRAKAETDAAESADVLGRFLGLGPGGLAPAATVDLDRDQVLGVLEAVWRRGDSALEKSLYGHAAAVTAKYCGGGVYYRGLVEFSNICQNDCSYCGIRNNQKDVYRYTMTEEEVVEVAKWALENGIRNIMLQSGELHTEQRLEYLERIVRAIRKETVELDLARRAVAACGDGSLAAPSADAAIKNPEAEDELGVAVSLSVGELPYEHYERLFKAGARRYLIRIETSNPDLYAALHPPPLSWSHRVDCLRALKKIGYMLGTGVMVGLPGQTLRDLAGDVVFFKQERADMIGMGPFITQDGTPATRVWTDLYPAVDKNAHMKSMFELTTAMNALVRITMGNVNISATTAMQAIIPTGREIALERGANVVMPILTPTKYRESYQLYEGKPCITDTAVQCRRCLDMRLASVGKASAAGVWGDPASYLHPMAGMPVPHNETSPALEAAAEADTIERAATPRSPIPLRRLVDVPGDHDAKVMQPHGRGKAGAKGAAAKDSHDHDHDHDHHDHHHAETSPASSPTVVAALSSSSRPRNALPPAATVRARASSLQPRSGLAVCGAKPRAVLTSPLRPGASVSRRATVRGAAAAPSAPSAPYATPGSGSGPSISSTTAAGVPRINIGVFGIMNAGKSSLINALAQQEACIVDSTPGTTADVKTVLLELHDLGPAKLLDTAGLDEEGVLGDKKRRKALNCLKECDVAVVVVDTDNLQRARSQPGYSPAATLAWEVKVMEQAAKYGVSPVLLLNVKPSAADGALPSDSEVEALLAEVHAALDPERKIPSMALNLAVTPLHERSTRCAEFVKLGAKRSPRWGQPHPGCLPRWSLGRGAMLLMVIPMDAETPGGRLLRPQAMVQEEAIRHWATVLSVRLDLDAARNKLGPEAREAERQRFGGVIKMLTENRSGPVLVVTDSQAVDVVHPWTLDPSTGRPLVPFTTFSICMAYAMSGGRLDAWVGGLEALEGLQEGDRVLISEACNHNRITKECNDIGMVQIPKKLSQLAEGKQLQIDHAYGREFPELETGQLGQYKLALHCGACMIDAQKVSQRLADLAEAQVPVTNYGVFLSYAAAPEALRRALEPWGLEPPVRSAPSAAAPCCNGAAANGTPCNSNGNGMKL</sequence>
<keyword evidence="4" id="KW-0411">Iron-sulfur</keyword>
<feature type="compositionally biased region" description="Basic and acidic residues" evidence="5">
    <location>
        <begin position="537"/>
        <end position="548"/>
    </location>
</feature>
<dbReference type="Pfam" id="PF18133">
    <property type="entry name" value="HydF_tetramer"/>
    <property type="match status" value="1"/>
</dbReference>
<evidence type="ECO:0000313" key="9">
    <source>
        <dbReference type="Proteomes" id="UP000722791"/>
    </source>
</evidence>
<feature type="compositionally biased region" description="Basic and acidic residues" evidence="5">
    <location>
        <begin position="564"/>
        <end position="584"/>
    </location>
</feature>
<dbReference type="EMBL" id="BNCP01000071">
    <property type="protein sequence ID" value="GIL91921.1"/>
    <property type="molecule type" value="Genomic_DNA"/>
</dbReference>
<evidence type="ECO:0000256" key="2">
    <source>
        <dbReference type="ARBA" id="ARBA00022723"/>
    </source>
</evidence>
<dbReference type="PANTHER" id="PTHR43726">
    <property type="entry name" value="3-METHYLORNITHINE SYNTHASE"/>
    <property type="match status" value="1"/>
</dbReference>
<dbReference type="SUPFAM" id="SSF102114">
    <property type="entry name" value="Radical SAM enzymes"/>
    <property type="match status" value="1"/>
</dbReference>
<proteinExistence type="predicted"/>
<organism evidence="8 9">
    <name type="scientific">Volvox reticuliferus</name>
    <dbReference type="NCBI Taxonomy" id="1737510"/>
    <lineage>
        <taxon>Eukaryota</taxon>
        <taxon>Viridiplantae</taxon>
        <taxon>Chlorophyta</taxon>
        <taxon>core chlorophytes</taxon>
        <taxon>Chlorophyceae</taxon>
        <taxon>CS clade</taxon>
        <taxon>Chlamydomonadales</taxon>
        <taxon>Volvocaceae</taxon>
        <taxon>Volvox</taxon>
    </lineage>
</organism>
<dbReference type="GO" id="GO:0046872">
    <property type="term" value="F:metal ion binding"/>
    <property type="evidence" value="ECO:0007669"/>
    <property type="project" value="UniProtKB-KW"/>
</dbReference>
<evidence type="ECO:0000313" key="7">
    <source>
        <dbReference type="EMBL" id="GIL91921.1"/>
    </source>
</evidence>
<feature type="compositionally biased region" description="Low complexity" evidence="5">
    <location>
        <begin position="645"/>
        <end position="680"/>
    </location>
</feature>
<feature type="region of interest" description="Disordered" evidence="5">
    <location>
        <begin position="524"/>
        <end position="626"/>
    </location>
</feature>
<dbReference type="InterPro" id="IPR005225">
    <property type="entry name" value="Small_GTP-bd"/>
</dbReference>
<dbReference type="Gene3D" id="3.40.50.11410">
    <property type="match status" value="1"/>
</dbReference>
<reference evidence="8" key="1">
    <citation type="journal article" date="2021" name="Proc. Natl. Acad. Sci. U.S.A.">
        <title>Three genomes in the algal genus Volvox reveal the fate of a haploid sex-determining region after a transition to homothallism.</title>
        <authorList>
            <person name="Yamamoto K."/>
            <person name="Hamaji T."/>
            <person name="Kawai-Toyooka H."/>
            <person name="Matsuzaki R."/>
            <person name="Takahashi F."/>
            <person name="Nishimura Y."/>
            <person name="Kawachi M."/>
            <person name="Noguchi H."/>
            <person name="Minakuchi Y."/>
            <person name="Umen J.G."/>
            <person name="Toyoda A."/>
            <person name="Nozaki H."/>
        </authorList>
    </citation>
    <scope>NUCLEOTIDE SEQUENCE</scope>
    <source>
        <strain evidence="8">NIES-3785</strain>
        <strain evidence="7">NIES-3786</strain>
    </source>
</reference>
<evidence type="ECO:0000313" key="8">
    <source>
        <dbReference type="EMBL" id="GIM15896.1"/>
    </source>
</evidence>
<dbReference type="EMBL" id="BNCQ01000070">
    <property type="protein sequence ID" value="GIM15896.1"/>
    <property type="molecule type" value="Genomic_DNA"/>
</dbReference>
<gene>
    <name evidence="7" type="ORF">Vretifemale_19619</name>
    <name evidence="8" type="ORF">Vretimale_18627</name>
</gene>
<keyword evidence="1" id="KW-0949">S-adenosyl-L-methionine</keyword>
<dbReference type="SFLD" id="SFLDG01060">
    <property type="entry name" value="BATS_domain_containing"/>
    <property type="match status" value="1"/>
</dbReference>
<evidence type="ECO:0000256" key="3">
    <source>
        <dbReference type="ARBA" id="ARBA00023004"/>
    </source>
</evidence>
<dbReference type="PRINTS" id="PR00326">
    <property type="entry name" value="GTP1OBG"/>
</dbReference>
<accession>A0A8J4LYW9</accession>
<dbReference type="AlphaFoldDB" id="A0A8J4LYW9"/>
<dbReference type="Pfam" id="PF01926">
    <property type="entry name" value="MMR_HSR1"/>
    <property type="match status" value="1"/>
</dbReference>
<comment type="caution">
    <text evidence="8">The sequence shown here is derived from an EMBL/GenBank/DDBJ whole genome shotgun (WGS) entry which is preliminary data.</text>
</comment>
<dbReference type="SFLD" id="SFLDS00029">
    <property type="entry name" value="Radical_SAM"/>
    <property type="match status" value="1"/>
</dbReference>
<dbReference type="PROSITE" id="PS51918">
    <property type="entry name" value="RADICAL_SAM"/>
    <property type="match status" value="1"/>
</dbReference>
<evidence type="ECO:0000256" key="5">
    <source>
        <dbReference type="SAM" id="MobiDB-lite"/>
    </source>
</evidence>
<dbReference type="SMART" id="SM00729">
    <property type="entry name" value="Elp3"/>
    <property type="match status" value="1"/>
</dbReference>
<feature type="compositionally biased region" description="Polar residues" evidence="5">
    <location>
        <begin position="586"/>
        <end position="603"/>
    </location>
</feature>
<dbReference type="CDD" id="cd01335">
    <property type="entry name" value="Radical_SAM"/>
    <property type="match status" value="1"/>
</dbReference>
<dbReference type="NCBIfam" id="TIGR00231">
    <property type="entry name" value="small_GTP"/>
    <property type="match status" value="1"/>
</dbReference>
<dbReference type="GO" id="GO:0051536">
    <property type="term" value="F:iron-sulfur cluster binding"/>
    <property type="evidence" value="ECO:0007669"/>
    <property type="project" value="UniProtKB-KW"/>
</dbReference>
<dbReference type="Gene3D" id="3.20.20.70">
    <property type="entry name" value="Aldolase class I"/>
    <property type="match status" value="2"/>
</dbReference>
<dbReference type="InterPro" id="IPR058240">
    <property type="entry name" value="rSAM_sf"/>
</dbReference>
<dbReference type="SFLD" id="SFLDG01280">
    <property type="entry name" value="HydE/PylB-like"/>
    <property type="match status" value="1"/>
</dbReference>
<dbReference type="InterPro" id="IPR034422">
    <property type="entry name" value="HydE/PylB-like"/>
</dbReference>
<dbReference type="InterPro" id="IPR006073">
    <property type="entry name" value="GTP-bd"/>
</dbReference>
<dbReference type="Proteomes" id="UP000722791">
    <property type="component" value="Unassembled WGS sequence"/>
</dbReference>
<dbReference type="InterPro" id="IPR013785">
    <property type="entry name" value="Aldolase_TIM"/>
</dbReference>
<dbReference type="SFLD" id="SFLDG01082">
    <property type="entry name" value="B12-binding_domain_containing"/>
    <property type="match status" value="1"/>
</dbReference>
<dbReference type="InterPro" id="IPR040644">
    <property type="entry name" value="HydF_tetramer"/>
</dbReference>
<keyword evidence="10" id="KW-1185">Reference proteome</keyword>
<evidence type="ECO:0000256" key="1">
    <source>
        <dbReference type="ARBA" id="ARBA00022691"/>
    </source>
</evidence>
<protein>
    <recommendedName>
        <fullName evidence="6">Radical SAM core domain-containing protein</fullName>
    </recommendedName>
</protein>
<dbReference type="Gene3D" id="3.40.50.300">
    <property type="entry name" value="P-loop containing nucleotide triphosphate hydrolases"/>
    <property type="match status" value="1"/>
</dbReference>
<evidence type="ECO:0000259" key="6">
    <source>
        <dbReference type="PROSITE" id="PS51918"/>
    </source>
</evidence>
<evidence type="ECO:0000256" key="4">
    <source>
        <dbReference type="ARBA" id="ARBA00023014"/>
    </source>
</evidence>
<dbReference type="OrthoDB" id="188276at2759"/>
<dbReference type="GO" id="GO:0005525">
    <property type="term" value="F:GTP binding"/>
    <property type="evidence" value="ECO:0007669"/>
    <property type="project" value="InterPro"/>
</dbReference>
<dbReference type="InterPro" id="IPR006638">
    <property type="entry name" value="Elp3/MiaA/NifB-like_rSAM"/>
</dbReference>
<dbReference type="InterPro" id="IPR007197">
    <property type="entry name" value="rSAM"/>
</dbReference>
<dbReference type="PANTHER" id="PTHR43726:SF1">
    <property type="entry name" value="BIOTIN SYNTHASE"/>
    <property type="match status" value="1"/>
</dbReference>
<dbReference type="InterPro" id="IPR027417">
    <property type="entry name" value="P-loop_NTPase"/>
</dbReference>
<feature type="region of interest" description="Disordered" evidence="5">
    <location>
        <begin position="638"/>
        <end position="680"/>
    </location>
</feature>
<keyword evidence="3" id="KW-0408">Iron</keyword>
<dbReference type="Proteomes" id="UP000747110">
    <property type="component" value="Unassembled WGS sequence"/>
</dbReference>
<evidence type="ECO:0000313" key="10">
    <source>
        <dbReference type="Proteomes" id="UP000747110"/>
    </source>
</evidence>
<dbReference type="Pfam" id="PF04055">
    <property type="entry name" value="Radical_SAM"/>
    <property type="match status" value="1"/>
</dbReference>